<dbReference type="Proteomes" id="UP000275356">
    <property type="component" value="Unassembled WGS sequence"/>
</dbReference>
<proteinExistence type="predicted"/>
<dbReference type="EMBL" id="RKHQ01000001">
    <property type="protein sequence ID" value="ROR95610.1"/>
    <property type="molecule type" value="Genomic_DNA"/>
</dbReference>
<dbReference type="AlphaFoldDB" id="A0A3N2D750"/>
<sequence length="358" mass="37447">MSARIEILAPSIWPGADPVAANRAVLDVVADPPSGVSGTPGLLVLPHRGPAAAPIGRTLAIAESMPASLEPHGWRLAGRPSTEQRRAHRLVESDVEQLALGLAGYDGVVQLPVLGPFSLAAATWLPVGERVIVDGVARRDLVDSLALGVGRHLEAVAAARELPVLLGEPASDPAGPREAAPRAQVLLQEPWLPQILAGSLPTFSGRRTLPALPAEVLAQGLRDLVAAWHPHEVILQLPGGVDAEVLDVVRLARPGAVQLDATTLGRPAWEALAEIIEAGVGLRWRSVPVVGPGRERVEPREVALSILRPLRDVGLRPVDLPLAITSGLAEVSPVAAQATLALLTRSALALGDLTSERD</sequence>
<comment type="caution">
    <text evidence="1">The sequence shown here is derived from an EMBL/GenBank/DDBJ whole genome shotgun (WGS) entry which is preliminary data.</text>
</comment>
<evidence type="ECO:0008006" key="3">
    <source>
        <dbReference type="Google" id="ProtNLM"/>
    </source>
</evidence>
<name>A0A3N2D750_9MICO</name>
<keyword evidence="2" id="KW-1185">Reference proteome</keyword>
<dbReference type="RefSeq" id="WP_123737902.1">
    <property type="nucleotide sequence ID" value="NZ_RKHQ01000001.1"/>
</dbReference>
<protein>
    <recommendedName>
        <fullName evidence="3">Cobalamin-independent methionine synthase catalytic subunit</fullName>
    </recommendedName>
</protein>
<evidence type="ECO:0000313" key="2">
    <source>
        <dbReference type="Proteomes" id="UP000275356"/>
    </source>
</evidence>
<accession>A0A3N2D750</accession>
<dbReference type="OrthoDB" id="5242426at2"/>
<gene>
    <name evidence="1" type="ORF">EDD28_0171</name>
</gene>
<organism evidence="1 2">
    <name type="scientific">Salana multivorans</name>
    <dbReference type="NCBI Taxonomy" id="120377"/>
    <lineage>
        <taxon>Bacteria</taxon>
        <taxon>Bacillati</taxon>
        <taxon>Actinomycetota</taxon>
        <taxon>Actinomycetes</taxon>
        <taxon>Micrococcales</taxon>
        <taxon>Beutenbergiaceae</taxon>
        <taxon>Salana</taxon>
    </lineage>
</organism>
<reference evidence="1 2" key="1">
    <citation type="submission" date="2018-11" db="EMBL/GenBank/DDBJ databases">
        <title>Sequencing the genomes of 1000 actinobacteria strains.</title>
        <authorList>
            <person name="Klenk H.-P."/>
        </authorList>
    </citation>
    <scope>NUCLEOTIDE SEQUENCE [LARGE SCALE GENOMIC DNA]</scope>
    <source>
        <strain evidence="1 2">DSM 13521</strain>
    </source>
</reference>
<evidence type="ECO:0000313" key="1">
    <source>
        <dbReference type="EMBL" id="ROR95610.1"/>
    </source>
</evidence>